<dbReference type="SUPFAM" id="SSF46785">
    <property type="entry name" value="Winged helix' DNA-binding domain"/>
    <property type="match status" value="1"/>
</dbReference>
<accession>A0A6G7ZQJ1</accession>
<organism evidence="1 2">
    <name type="scientific">Sphingomonas sinipercae</name>
    <dbReference type="NCBI Taxonomy" id="2714944"/>
    <lineage>
        <taxon>Bacteria</taxon>
        <taxon>Pseudomonadati</taxon>
        <taxon>Pseudomonadota</taxon>
        <taxon>Alphaproteobacteria</taxon>
        <taxon>Sphingomonadales</taxon>
        <taxon>Sphingomonadaceae</taxon>
        <taxon>Sphingomonas</taxon>
    </lineage>
</organism>
<gene>
    <name evidence="1" type="ORF">G7078_10680</name>
</gene>
<sequence length="201" mass="22312">MRKTAQDQSSERVVSDPALARLFADEAKRRILLAFAPEPRSVTAVAATLERPVGYVFYHVQRLLERGLLYVAREDRRQGKPVKYYRTTAASFFLPSGAMEQLFTSDLASELRSLLEHNFYKSDLAGVRVSATADGAPEIQLVPRKANQPPSAGELWAVLRLDTATVRALGQELGELFARYEALEGDGPEYLVHAAFAKRSS</sequence>
<dbReference type="EMBL" id="CP049871">
    <property type="protein sequence ID" value="QIL03198.1"/>
    <property type="molecule type" value="Genomic_DNA"/>
</dbReference>
<dbReference type="KEGG" id="ssin:G7078_10680"/>
<dbReference type="CDD" id="cd00090">
    <property type="entry name" value="HTH_ARSR"/>
    <property type="match status" value="1"/>
</dbReference>
<dbReference type="AlphaFoldDB" id="A0A6G7ZQJ1"/>
<dbReference type="InterPro" id="IPR036390">
    <property type="entry name" value="WH_DNA-bd_sf"/>
</dbReference>
<dbReference type="InterPro" id="IPR011991">
    <property type="entry name" value="ArsR-like_HTH"/>
</dbReference>
<dbReference type="RefSeq" id="WP_166095907.1">
    <property type="nucleotide sequence ID" value="NZ_CP049871.1"/>
</dbReference>
<evidence type="ECO:0000313" key="1">
    <source>
        <dbReference type="EMBL" id="QIL03198.1"/>
    </source>
</evidence>
<dbReference type="InterPro" id="IPR036388">
    <property type="entry name" value="WH-like_DNA-bd_sf"/>
</dbReference>
<dbReference type="GO" id="GO:0006355">
    <property type="term" value="P:regulation of DNA-templated transcription"/>
    <property type="evidence" value="ECO:0007669"/>
    <property type="project" value="UniProtKB-ARBA"/>
</dbReference>
<reference evidence="1 2" key="1">
    <citation type="submission" date="2020-03" db="EMBL/GenBank/DDBJ databases">
        <title>Sphingomonas sp. nov., isolated from fish.</title>
        <authorList>
            <person name="Hyun D.-W."/>
            <person name="Bae J.-W."/>
        </authorList>
    </citation>
    <scope>NUCLEOTIDE SEQUENCE [LARGE SCALE GENOMIC DNA]</scope>
    <source>
        <strain evidence="1 2">HDW15C</strain>
    </source>
</reference>
<name>A0A6G7ZQJ1_9SPHN</name>
<keyword evidence="2" id="KW-1185">Reference proteome</keyword>
<dbReference type="Proteomes" id="UP000502502">
    <property type="component" value="Chromosome"/>
</dbReference>
<proteinExistence type="predicted"/>
<dbReference type="Gene3D" id="1.10.10.10">
    <property type="entry name" value="Winged helix-like DNA-binding domain superfamily/Winged helix DNA-binding domain"/>
    <property type="match status" value="1"/>
</dbReference>
<protein>
    <submittedName>
        <fullName evidence="1">Winged helix-turn-helix transcriptional regulator</fullName>
    </submittedName>
</protein>
<evidence type="ECO:0000313" key="2">
    <source>
        <dbReference type="Proteomes" id="UP000502502"/>
    </source>
</evidence>